<dbReference type="InterPro" id="IPR000572">
    <property type="entry name" value="OxRdtase_Mopterin-bd_dom"/>
</dbReference>
<evidence type="ECO:0000313" key="3">
    <source>
        <dbReference type="EMBL" id="SFL42630.1"/>
    </source>
</evidence>
<dbReference type="SUPFAM" id="SSF56524">
    <property type="entry name" value="Oxidoreductase molybdopterin-binding domain"/>
    <property type="match status" value="1"/>
</dbReference>
<keyword evidence="4" id="KW-1185">Reference proteome</keyword>
<evidence type="ECO:0000313" key="4">
    <source>
        <dbReference type="Proteomes" id="UP000198851"/>
    </source>
</evidence>
<sequence length="173" mass="18802">MKSLNGILTKSPSRSLLAGVVFMAMVATQPMAETVLTITGDVAETADGAKWQLDENALRALPMTMLETDTIWTEGLQTFEGVSLAALLAHVGAGKGELRATAVNDYTVSIPTSDAVKGGPIVAYLRNGEKMSLRDKGPLWIVYPFAENASYQTEEYYSRSIWQLDRIEVVADE</sequence>
<dbReference type="Proteomes" id="UP000198851">
    <property type="component" value="Unassembled WGS sequence"/>
</dbReference>
<feature type="signal peptide" evidence="1">
    <location>
        <begin position="1"/>
        <end position="32"/>
    </location>
</feature>
<accession>A0A1I4HLJ1</accession>
<evidence type="ECO:0000259" key="2">
    <source>
        <dbReference type="Pfam" id="PF00174"/>
    </source>
</evidence>
<gene>
    <name evidence="3" type="ORF">SAMN04488036_11415</name>
</gene>
<evidence type="ECO:0000256" key="1">
    <source>
        <dbReference type="SAM" id="SignalP"/>
    </source>
</evidence>
<protein>
    <recommendedName>
        <fullName evidence="2">Oxidoreductase molybdopterin-binding domain-containing protein</fullName>
    </recommendedName>
</protein>
<dbReference type="InterPro" id="IPR036374">
    <property type="entry name" value="OxRdtase_Mopterin-bd_sf"/>
</dbReference>
<keyword evidence="1" id="KW-0732">Signal</keyword>
<feature type="chain" id="PRO_5011716474" description="Oxidoreductase molybdopterin-binding domain-containing protein" evidence="1">
    <location>
        <begin position="33"/>
        <end position="173"/>
    </location>
</feature>
<dbReference type="RefSeq" id="WP_093326144.1">
    <property type="nucleotide sequence ID" value="NZ_FOSZ01000014.1"/>
</dbReference>
<dbReference type="EMBL" id="FOSZ01000014">
    <property type="protein sequence ID" value="SFL42630.1"/>
    <property type="molecule type" value="Genomic_DNA"/>
</dbReference>
<dbReference type="Pfam" id="PF00174">
    <property type="entry name" value="Oxidored_molyb"/>
    <property type="match status" value="1"/>
</dbReference>
<dbReference type="STRING" id="1280847.SAMN04488036_11415"/>
<reference evidence="4" key="1">
    <citation type="submission" date="2016-10" db="EMBL/GenBank/DDBJ databases">
        <authorList>
            <person name="Varghese N."/>
            <person name="Submissions S."/>
        </authorList>
    </citation>
    <scope>NUCLEOTIDE SEQUENCE [LARGE SCALE GENOMIC DNA]</scope>
    <source>
        <strain evidence="4">DSM 28453</strain>
    </source>
</reference>
<dbReference type="Gene3D" id="3.90.420.10">
    <property type="entry name" value="Oxidoreductase, molybdopterin-binding domain"/>
    <property type="match status" value="1"/>
</dbReference>
<organism evidence="3 4">
    <name type="scientific">Shimia haliotis</name>
    <dbReference type="NCBI Taxonomy" id="1280847"/>
    <lineage>
        <taxon>Bacteria</taxon>
        <taxon>Pseudomonadati</taxon>
        <taxon>Pseudomonadota</taxon>
        <taxon>Alphaproteobacteria</taxon>
        <taxon>Rhodobacterales</taxon>
        <taxon>Roseobacteraceae</taxon>
    </lineage>
</organism>
<feature type="domain" description="Oxidoreductase molybdopterin-binding" evidence="2">
    <location>
        <begin position="77"/>
        <end position="144"/>
    </location>
</feature>
<proteinExistence type="predicted"/>
<dbReference type="AlphaFoldDB" id="A0A1I4HLJ1"/>
<name>A0A1I4HLJ1_9RHOB</name>